<feature type="domain" description="Type II/III secretion system secretin-like" evidence="3">
    <location>
        <begin position="731"/>
        <end position="928"/>
    </location>
</feature>
<comment type="similarity">
    <text evidence="1">Belongs to the bacterial secretin family.</text>
</comment>
<dbReference type="KEGG" id="ftj:FTUN_1551"/>
<dbReference type="Proteomes" id="UP000503447">
    <property type="component" value="Chromosome"/>
</dbReference>
<feature type="compositionally biased region" description="Pro residues" evidence="2">
    <location>
        <begin position="98"/>
        <end position="107"/>
    </location>
</feature>
<evidence type="ECO:0000256" key="2">
    <source>
        <dbReference type="SAM" id="MobiDB-lite"/>
    </source>
</evidence>
<dbReference type="Pfam" id="PF00263">
    <property type="entry name" value="Secretin"/>
    <property type="match status" value="1"/>
</dbReference>
<reference evidence="5" key="1">
    <citation type="submission" date="2020-05" db="EMBL/GenBank/DDBJ databases">
        <title>Frigoriglobus tundricola gen. nov., sp. nov., a psychrotolerant cellulolytic planctomycete of the family Gemmataceae with two divergent copies of 16S rRNA gene.</title>
        <authorList>
            <person name="Kulichevskaya I.S."/>
            <person name="Ivanova A.A."/>
            <person name="Naumoff D.G."/>
            <person name="Beletsky A.V."/>
            <person name="Rijpstra W.I.C."/>
            <person name="Sinninghe Damste J.S."/>
            <person name="Mardanov A.V."/>
            <person name="Ravin N.V."/>
            <person name="Dedysh S.N."/>
        </authorList>
    </citation>
    <scope>NUCLEOTIDE SEQUENCE [LARGE SCALE GENOMIC DNA]</scope>
    <source>
        <strain evidence="5">PL17</strain>
    </source>
</reference>
<accession>A0A6M5YM54</accession>
<organism evidence="4 5">
    <name type="scientific">Frigoriglobus tundricola</name>
    <dbReference type="NCBI Taxonomy" id="2774151"/>
    <lineage>
        <taxon>Bacteria</taxon>
        <taxon>Pseudomonadati</taxon>
        <taxon>Planctomycetota</taxon>
        <taxon>Planctomycetia</taxon>
        <taxon>Gemmatales</taxon>
        <taxon>Gemmataceae</taxon>
        <taxon>Frigoriglobus</taxon>
    </lineage>
</organism>
<dbReference type="InterPro" id="IPR051808">
    <property type="entry name" value="Type_IV_pilus_biogenesis"/>
</dbReference>
<evidence type="ECO:0000313" key="5">
    <source>
        <dbReference type="Proteomes" id="UP000503447"/>
    </source>
</evidence>
<dbReference type="PANTHER" id="PTHR30604:SF1">
    <property type="entry name" value="DNA UTILIZATION PROTEIN HOFQ"/>
    <property type="match status" value="1"/>
</dbReference>
<dbReference type="PANTHER" id="PTHR30604">
    <property type="entry name" value="PROTEIN TRANSPORT PROTEIN HOFQ"/>
    <property type="match status" value="1"/>
</dbReference>
<protein>
    <recommendedName>
        <fullName evidence="3">Type II/III secretion system secretin-like domain-containing protein</fullName>
    </recommendedName>
</protein>
<dbReference type="EMBL" id="CP053452">
    <property type="protein sequence ID" value="QJW94032.1"/>
    <property type="molecule type" value="Genomic_DNA"/>
</dbReference>
<evidence type="ECO:0000256" key="1">
    <source>
        <dbReference type="RuleBase" id="RU004003"/>
    </source>
</evidence>
<sequence>MPEEARGLLNSIDAERFARKQRTAAEAVKNAKAAFEQKDYQRTLSVLVMIDPNLLTPEAKGTRDQLLATCKVELGKSGPGGDVVATGGAQPDKSLLPPADPAPPNPPGVARVGPDAKTDGPAAQADALRRVEVQKLRSEGLKVQQDAGAAFGRGETDLAMQLLMDYSNRVRSSGLDAAAIAQLLRPVEGRLDTFRIMKGQQDALTRQTKEKREAREQLTTRGVVEEERKQEVAALVRRYHDLVKKNDFAGAERVALQAKQLDPDDPAVTALAEMAKLQKRVKYAEKAKSDREQIFLDGLNNAEEMGPLVTTEDPVAIQLRSLARSRNRGSLDNAHLRTRTPAEFDIELKLDKPISIEFTQTPLDQVIDNLKVSTGLPLVIDYRALDDEKISQVQPITIKPGTAVAAKNVLAFALEQAGLSYVVEHDMVKVTTLKKSKGRLVTKVFSVADLVTPVPNFALPDYANFDKMLKSNPLNSGQIMLQGLNTPGSTTPNVPPNGLTGGQGVSNPLPAAALGQGAMPGIQGQHWTGGRLETHPLNSSSTMTSENNTKQEQLIRLITSMVRPYAWDGHGGAGKVEFFDIGNALVVNQTADVIQEVADLLEALRRLQDLAVAVEVRIVSLSESFFERMGVDFSINIQTHNTSLEPALTSGNSRQSPFINSLNGYNGYTVGLTPAGTFTPDLNVPIQSTSFSRAIPGFGNYPNTPGNDGGISLGLAFLNDIQVYTFMEMAQGDQRANIMQAPKLTLFNGQTATLTVTNTQFFVTNVQVVSVNGQIVFIPQNQALPGPGNFNQGGSTTISIQAVVSADRRFVRLNLPVNLSVQSGASVPLFPITTFITPVFEGGSQGQPIPFTQFLQQPAFTTMNIQTTVVCPDGGTVLLGGLKTLRESRNEFGPPFLSKIPYLNRLFKNVGVGRDTTHVMIMVTPRIIINSEEEIVQTEGGLRP</sequence>
<feature type="region of interest" description="Disordered" evidence="2">
    <location>
        <begin position="78"/>
        <end position="121"/>
    </location>
</feature>
<dbReference type="InterPro" id="IPR004846">
    <property type="entry name" value="T2SS/T3SS_dom"/>
</dbReference>
<dbReference type="RefSeq" id="WP_171470119.1">
    <property type="nucleotide sequence ID" value="NZ_CP053452.2"/>
</dbReference>
<dbReference type="AlphaFoldDB" id="A0A6M5YM54"/>
<evidence type="ECO:0000313" key="4">
    <source>
        <dbReference type="EMBL" id="QJW94032.1"/>
    </source>
</evidence>
<dbReference type="GO" id="GO:0009306">
    <property type="term" value="P:protein secretion"/>
    <property type="evidence" value="ECO:0007669"/>
    <property type="project" value="InterPro"/>
</dbReference>
<name>A0A6M5YM54_9BACT</name>
<evidence type="ECO:0000259" key="3">
    <source>
        <dbReference type="Pfam" id="PF00263"/>
    </source>
</evidence>
<keyword evidence="5" id="KW-1185">Reference proteome</keyword>
<dbReference type="Gene3D" id="3.55.50.30">
    <property type="match status" value="1"/>
</dbReference>
<gene>
    <name evidence="4" type="ORF">FTUN_1551</name>
</gene>
<proteinExistence type="inferred from homology"/>